<dbReference type="InterPro" id="IPR006680">
    <property type="entry name" value="Amidohydro-rel"/>
</dbReference>
<dbReference type="PANTHER" id="PTHR21240">
    <property type="entry name" value="2-AMINO-3-CARBOXYLMUCONATE-6-SEMIALDEHYDE DECARBOXYLASE"/>
    <property type="match status" value="1"/>
</dbReference>
<dbReference type="AlphaFoldDB" id="A0AAE3G173"/>
<dbReference type="EC" id="4.1.1.45" evidence="3"/>
<reference evidence="3" key="1">
    <citation type="submission" date="2022-03" db="EMBL/GenBank/DDBJ databases">
        <title>Genomic Encyclopedia of Type Strains, Phase III (KMG-III): the genomes of soil and plant-associated and newly described type strains.</title>
        <authorList>
            <person name="Whitman W."/>
        </authorList>
    </citation>
    <scope>NUCLEOTIDE SEQUENCE</scope>
    <source>
        <strain evidence="3">ANL 6-2</strain>
    </source>
</reference>
<dbReference type="InterPro" id="IPR032465">
    <property type="entry name" value="ACMSD"/>
</dbReference>
<dbReference type="Proteomes" id="UP001205843">
    <property type="component" value="Unassembled WGS sequence"/>
</dbReference>
<dbReference type="GO" id="GO:0016787">
    <property type="term" value="F:hydrolase activity"/>
    <property type="evidence" value="ECO:0007669"/>
    <property type="project" value="InterPro"/>
</dbReference>
<dbReference type="SUPFAM" id="SSF51556">
    <property type="entry name" value="Metallo-dependent hydrolases"/>
    <property type="match status" value="1"/>
</dbReference>
<evidence type="ECO:0000256" key="1">
    <source>
        <dbReference type="ARBA" id="ARBA00023239"/>
    </source>
</evidence>
<organism evidence="3 4">
    <name type="scientific">Natronocella acetinitrilica</name>
    <dbReference type="NCBI Taxonomy" id="414046"/>
    <lineage>
        <taxon>Bacteria</taxon>
        <taxon>Pseudomonadati</taxon>
        <taxon>Pseudomonadota</taxon>
        <taxon>Gammaproteobacteria</taxon>
        <taxon>Chromatiales</taxon>
        <taxon>Ectothiorhodospiraceae</taxon>
        <taxon>Natronocella</taxon>
    </lineage>
</organism>
<dbReference type="GO" id="GO:0019748">
    <property type="term" value="P:secondary metabolic process"/>
    <property type="evidence" value="ECO:0007669"/>
    <property type="project" value="TreeGrafter"/>
</dbReference>
<accession>A0AAE3G173</accession>
<evidence type="ECO:0000313" key="3">
    <source>
        <dbReference type="EMBL" id="MCP1673756.1"/>
    </source>
</evidence>
<dbReference type="RefSeq" id="WP_253474723.1">
    <property type="nucleotide sequence ID" value="NZ_JALJXV010000002.1"/>
</dbReference>
<dbReference type="EMBL" id="JALJXV010000002">
    <property type="protein sequence ID" value="MCP1673756.1"/>
    <property type="molecule type" value="Genomic_DNA"/>
</dbReference>
<name>A0AAE3G173_9GAMM</name>
<comment type="caution">
    <text evidence="3">The sequence shown here is derived from an EMBL/GenBank/DDBJ whole genome shotgun (WGS) entry which is preliminary data.</text>
</comment>
<evidence type="ECO:0000259" key="2">
    <source>
        <dbReference type="Pfam" id="PF04909"/>
    </source>
</evidence>
<dbReference type="InterPro" id="IPR032466">
    <property type="entry name" value="Metal_Hydrolase"/>
</dbReference>
<dbReference type="GO" id="GO:0005737">
    <property type="term" value="C:cytoplasm"/>
    <property type="evidence" value="ECO:0007669"/>
    <property type="project" value="TreeGrafter"/>
</dbReference>
<sequence length="333" mass="36621">MKAVDLHNHVFPQAAVDAINRDGRGMMAKVVDKNGRPWIQHDQGYVYPLEQEFHDPVAKAAVLDGYRVDVAVLSPAPPLFYYWAERDLAVRVARMVNDAVAEYAASNPARYRPMASLPMPYPEDAVAELERVVREHGVKGVILGTSVEGVNLADPRFRPVLKRCAELGVWILAHPYYVGNKDGLQQYYLTNLVGNPVDTLMCGTHLIFGGVLEELPDLRVVLAHGGGLLPYLIGRLTHGHGVREEARVNTTTPPKDLLRRLYFDSILFDPDPLRYLVDVAGADRVVLGSDAPFDMGDPDPRGTVERIAGISQDHLAQVLGAGAASVLMDEKFA</sequence>
<keyword evidence="4" id="KW-1185">Reference proteome</keyword>
<protein>
    <submittedName>
        <fullName evidence="3">Aminocarboxymuconate-semialdehyde decarboxylase</fullName>
        <ecNumber evidence="3">4.1.1.45</ecNumber>
    </submittedName>
</protein>
<dbReference type="Pfam" id="PF04909">
    <property type="entry name" value="Amidohydro_2"/>
    <property type="match status" value="1"/>
</dbReference>
<feature type="domain" description="Amidohydrolase-related" evidence="2">
    <location>
        <begin position="4"/>
        <end position="324"/>
    </location>
</feature>
<dbReference type="Gene3D" id="3.20.20.140">
    <property type="entry name" value="Metal-dependent hydrolases"/>
    <property type="match status" value="1"/>
</dbReference>
<keyword evidence="1 3" id="KW-0456">Lyase</keyword>
<gene>
    <name evidence="3" type="ORF">J2T57_000855</name>
</gene>
<dbReference type="GO" id="GO:0001760">
    <property type="term" value="F:aminocarboxymuconate-semialdehyde decarboxylase activity"/>
    <property type="evidence" value="ECO:0007669"/>
    <property type="project" value="UniProtKB-EC"/>
</dbReference>
<evidence type="ECO:0000313" key="4">
    <source>
        <dbReference type="Proteomes" id="UP001205843"/>
    </source>
</evidence>
<dbReference type="PANTHER" id="PTHR21240:SF28">
    <property type="entry name" value="ISO-OROTATE DECARBOXYLASE (EUROFUNG)"/>
    <property type="match status" value="1"/>
</dbReference>
<proteinExistence type="predicted"/>